<feature type="compositionally biased region" description="Basic residues" evidence="1">
    <location>
        <begin position="21"/>
        <end position="30"/>
    </location>
</feature>
<name>A0A9Q1QBI0_9CARY</name>
<feature type="region of interest" description="Disordered" evidence="1">
    <location>
        <begin position="1"/>
        <end position="35"/>
    </location>
</feature>
<protein>
    <submittedName>
        <fullName evidence="2">Uncharacterized protein</fullName>
    </submittedName>
</protein>
<evidence type="ECO:0000256" key="1">
    <source>
        <dbReference type="SAM" id="MobiDB-lite"/>
    </source>
</evidence>
<dbReference type="PANTHER" id="PTHR34835">
    <property type="entry name" value="OS07G0283600 PROTEIN-RELATED"/>
    <property type="match status" value="1"/>
</dbReference>
<reference evidence="2" key="1">
    <citation type="submission" date="2022-04" db="EMBL/GenBank/DDBJ databases">
        <title>Carnegiea gigantea Genome sequencing and assembly v2.</title>
        <authorList>
            <person name="Copetti D."/>
            <person name="Sanderson M.J."/>
            <person name="Burquez A."/>
            <person name="Wojciechowski M.F."/>
        </authorList>
    </citation>
    <scope>NUCLEOTIDE SEQUENCE</scope>
    <source>
        <strain evidence="2">SGP5-SGP5p</strain>
        <tissue evidence="2">Aerial part</tissue>
    </source>
</reference>
<dbReference type="EMBL" id="JAKOGI010000419">
    <property type="protein sequence ID" value="KAJ8435376.1"/>
    <property type="molecule type" value="Genomic_DNA"/>
</dbReference>
<keyword evidence="3" id="KW-1185">Reference proteome</keyword>
<gene>
    <name evidence="2" type="ORF">Cgig2_009132</name>
</gene>
<comment type="caution">
    <text evidence="2">The sequence shown here is derived from an EMBL/GenBank/DDBJ whole genome shotgun (WGS) entry which is preliminary data.</text>
</comment>
<feature type="region of interest" description="Disordered" evidence="1">
    <location>
        <begin position="142"/>
        <end position="164"/>
    </location>
</feature>
<evidence type="ECO:0000313" key="3">
    <source>
        <dbReference type="Proteomes" id="UP001153076"/>
    </source>
</evidence>
<dbReference type="OrthoDB" id="1748551at2759"/>
<accession>A0A9Q1QBI0</accession>
<dbReference type="PANTHER" id="PTHR34835:SF90">
    <property type="entry name" value="AMINOTRANSFERASE-LIKE PLANT MOBILE DOMAIN-CONTAINING PROTEIN"/>
    <property type="match status" value="1"/>
</dbReference>
<dbReference type="AlphaFoldDB" id="A0A9Q1QBI0"/>
<organism evidence="2 3">
    <name type="scientific">Carnegiea gigantea</name>
    <dbReference type="NCBI Taxonomy" id="171969"/>
    <lineage>
        <taxon>Eukaryota</taxon>
        <taxon>Viridiplantae</taxon>
        <taxon>Streptophyta</taxon>
        <taxon>Embryophyta</taxon>
        <taxon>Tracheophyta</taxon>
        <taxon>Spermatophyta</taxon>
        <taxon>Magnoliopsida</taxon>
        <taxon>eudicotyledons</taxon>
        <taxon>Gunneridae</taxon>
        <taxon>Pentapetalae</taxon>
        <taxon>Caryophyllales</taxon>
        <taxon>Cactineae</taxon>
        <taxon>Cactaceae</taxon>
        <taxon>Cactoideae</taxon>
        <taxon>Echinocereeae</taxon>
        <taxon>Carnegiea</taxon>
    </lineage>
</organism>
<dbReference type="Proteomes" id="UP001153076">
    <property type="component" value="Unassembled WGS sequence"/>
</dbReference>
<proteinExistence type="predicted"/>
<evidence type="ECO:0000313" key="2">
    <source>
        <dbReference type="EMBL" id="KAJ8435376.1"/>
    </source>
</evidence>
<sequence>MPCAPGEHSGSKRSQGQQKDRKGKKLRTQPKRLCIQGNSKRLTSVYIATTAGESNEASSDAHTDEYIPLETATPTPTPTFIFPGQCSQPSLQPPNVHSQMDLEATPLDGQQGTQRSYDMGDTLPMSQEQEGVVALGSNSMGVHTSQLRNKPKTKKSKPKEFNNQMSPKGLRQLIEKLNDKQKEVVKEIGFGGFLYLQVDMIPGKLAVWLTRNFDSCSCSLPLTHGRLRVTEHDIYMTLALTKGPLEQRMSERHTGTSIELKRRFNGREEVDRLSLRKREEEPRIEGVWGGKDETLYLSFATGIGGGREIGGLRKRRKV</sequence>